<proteinExistence type="predicted"/>
<dbReference type="InterPro" id="IPR050855">
    <property type="entry name" value="NDM-1-like"/>
</dbReference>
<reference evidence="2" key="1">
    <citation type="journal article" date="2015" name="Nature">
        <title>Complex archaea that bridge the gap between prokaryotes and eukaryotes.</title>
        <authorList>
            <person name="Spang A."/>
            <person name="Saw J.H."/>
            <person name="Jorgensen S.L."/>
            <person name="Zaremba-Niedzwiedzka K."/>
            <person name="Martijn J."/>
            <person name="Lind A.E."/>
            <person name="van Eijk R."/>
            <person name="Schleper C."/>
            <person name="Guy L."/>
            <person name="Ettema T.J."/>
        </authorList>
    </citation>
    <scope>NUCLEOTIDE SEQUENCE</scope>
</reference>
<dbReference type="Gene3D" id="3.60.15.10">
    <property type="entry name" value="Ribonuclease Z/Hydroxyacylglutathione hydrolase-like"/>
    <property type="match status" value="1"/>
</dbReference>
<dbReference type="PANTHER" id="PTHR42951">
    <property type="entry name" value="METALLO-BETA-LACTAMASE DOMAIN-CONTAINING"/>
    <property type="match status" value="1"/>
</dbReference>
<evidence type="ECO:0000259" key="1">
    <source>
        <dbReference type="SMART" id="SM00849"/>
    </source>
</evidence>
<dbReference type="InterPro" id="IPR001279">
    <property type="entry name" value="Metallo-B-lactamas"/>
</dbReference>
<dbReference type="Pfam" id="PF00753">
    <property type="entry name" value="Lactamase_B"/>
    <property type="match status" value="1"/>
</dbReference>
<dbReference type="SMART" id="SM00849">
    <property type="entry name" value="Lactamase_B"/>
    <property type="match status" value="1"/>
</dbReference>
<dbReference type="AlphaFoldDB" id="A0A0F9BLE7"/>
<sequence length="266" mass="29746">MGPLLREQMETLNLDPSLVKQAVITHAHPDHVMAVPALREMFPQLCVIASEIAAKTLSNEKAISFFCKVDGVLTGSLTKCGTVTQQHHPKPLEEMKIDVDRLVAEGDTIDVDGTPLEVLGTPGHSDCSLSFFQPDEKILFISDATGYYMHEHDCWWVNYFSSYQDYLDSMRRLADLEAEILCLGHMAVIQGADDVRQYFADAITATEQCHRQILDETNSGKSPRQIAEDLGSEVFEKTQLMPLEFLQKNCSLLVKLSMKHEGISES</sequence>
<dbReference type="SUPFAM" id="SSF56281">
    <property type="entry name" value="Metallo-hydrolase/oxidoreductase"/>
    <property type="match status" value="1"/>
</dbReference>
<organism evidence="2">
    <name type="scientific">marine sediment metagenome</name>
    <dbReference type="NCBI Taxonomy" id="412755"/>
    <lineage>
        <taxon>unclassified sequences</taxon>
        <taxon>metagenomes</taxon>
        <taxon>ecological metagenomes</taxon>
    </lineage>
</organism>
<protein>
    <recommendedName>
        <fullName evidence="1">Metallo-beta-lactamase domain-containing protein</fullName>
    </recommendedName>
</protein>
<comment type="caution">
    <text evidence="2">The sequence shown here is derived from an EMBL/GenBank/DDBJ whole genome shotgun (WGS) entry which is preliminary data.</text>
</comment>
<dbReference type="PANTHER" id="PTHR42951:SF17">
    <property type="entry name" value="METALLO-BETA-LACTAMASE DOMAIN-CONTAINING PROTEIN"/>
    <property type="match status" value="1"/>
</dbReference>
<accession>A0A0F9BLE7</accession>
<name>A0A0F9BLE7_9ZZZZ</name>
<dbReference type="EMBL" id="LAZR01048664">
    <property type="protein sequence ID" value="KKK91409.1"/>
    <property type="molecule type" value="Genomic_DNA"/>
</dbReference>
<gene>
    <name evidence="2" type="ORF">LCGC14_2713260</name>
</gene>
<evidence type="ECO:0000313" key="2">
    <source>
        <dbReference type="EMBL" id="KKK91409.1"/>
    </source>
</evidence>
<feature type="domain" description="Metallo-beta-lactamase" evidence="1">
    <location>
        <begin position="13"/>
        <end position="185"/>
    </location>
</feature>
<dbReference type="InterPro" id="IPR036866">
    <property type="entry name" value="RibonucZ/Hydroxyglut_hydro"/>
</dbReference>